<feature type="signal peptide" evidence="3">
    <location>
        <begin position="1"/>
        <end position="17"/>
    </location>
</feature>
<dbReference type="EMBL" id="MU826367">
    <property type="protein sequence ID" value="KAJ7378302.1"/>
    <property type="molecule type" value="Genomic_DNA"/>
</dbReference>
<sequence length="173" mass="19142">MLMFGISLATFGHLVLTFEYHEAEKQRYLAPRRVIKTNRPVIGIVTQETGGRMVQFGSQYLVAVYVKFLESAGARAAPILYPLNLTGVILPGGHVKLNKSRYTPVGRRLLELAIKAYDETGEVFPIWGECLGLELVAMIISGRNLSLGQYDQSFLSLTDARNISLKLDLPSGN</sequence>
<dbReference type="SUPFAM" id="SSF52317">
    <property type="entry name" value="Class I glutamine amidotransferase-like"/>
    <property type="match status" value="1"/>
</dbReference>
<evidence type="ECO:0000256" key="2">
    <source>
        <dbReference type="PROSITE-ProRule" id="PRU00607"/>
    </source>
</evidence>
<reference evidence="4" key="1">
    <citation type="submission" date="2023-01" db="EMBL/GenBank/DDBJ databases">
        <title>Genome assembly of the deep-sea coral Lophelia pertusa.</title>
        <authorList>
            <person name="Herrera S."/>
            <person name="Cordes E."/>
        </authorList>
    </citation>
    <scope>NUCLEOTIDE SEQUENCE</scope>
    <source>
        <strain evidence="4">USNM1676648</strain>
        <tissue evidence="4">Polyp</tissue>
    </source>
</reference>
<feature type="active site" description="Nucleophile" evidence="1">
    <location>
        <position position="130"/>
    </location>
</feature>
<evidence type="ECO:0008006" key="6">
    <source>
        <dbReference type="Google" id="ProtNLM"/>
    </source>
</evidence>
<dbReference type="Gene3D" id="3.40.50.880">
    <property type="match status" value="1"/>
</dbReference>
<comment type="caution">
    <text evidence="4">The sequence shown here is derived from an EMBL/GenBank/DDBJ whole genome shotgun (WGS) entry which is preliminary data.</text>
</comment>
<organism evidence="4 5">
    <name type="scientific">Desmophyllum pertusum</name>
    <dbReference type="NCBI Taxonomy" id="174260"/>
    <lineage>
        <taxon>Eukaryota</taxon>
        <taxon>Metazoa</taxon>
        <taxon>Cnidaria</taxon>
        <taxon>Anthozoa</taxon>
        <taxon>Hexacorallia</taxon>
        <taxon>Scleractinia</taxon>
        <taxon>Caryophylliina</taxon>
        <taxon>Caryophylliidae</taxon>
        <taxon>Desmophyllum</taxon>
    </lineage>
</organism>
<evidence type="ECO:0000256" key="3">
    <source>
        <dbReference type="SAM" id="SignalP"/>
    </source>
</evidence>
<dbReference type="GO" id="GO:0034722">
    <property type="term" value="F:gamma-glutamyl-peptidase activity"/>
    <property type="evidence" value="ECO:0007669"/>
    <property type="project" value="TreeGrafter"/>
</dbReference>
<feature type="chain" id="PRO_5040762934" description="Folate gamma-glutamyl hydrolase" evidence="3">
    <location>
        <begin position="18"/>
        <end position="173"/>
    </location>
</feature>
<evidence type="ECO:0000313" key="4">
    <source>
        <dbReference type="EMBL" id="KAJ7378302.1"/>
    </source>
</evidence>
<accession>A0A9W9ZAW9</accession>
<evidence type="ECO:0000313" key="5">
    <source>
        <dbReference type="Proteomes" id="UP001163046"/>
    </source>
</evidence>
<keyword evidence="5" id="KW-1185">Reference proteome</keyword>
<dbReference type="GO" id="GO:0046900">
    <property type="term" value="P:tetrahydrofolylpolyglutamate metabolic process"/>
    <property type="evidence" value="ECO:0007669"/>
    <property type="project" value="TreeGrafter"/>
</dbReference>
<comment type="caution">
    <text evidence="2">Lacks conserved residue(s) required for the propagation of feature annotation.</text>
</comment>
<keyword evidence="3" id="KW-0732">Signal</keyword>
<dbReference type="PANTHER" id="PTHR11315:SF0">
    <property type="entry name" value="FOLATE GAMMA-GLUTAMYL HYDROLASE"/>
    <property type="match status" value="1"/>
</dbReference>
<dbReference type="Proteomes" id="UP001163046">
    <property type="component" value="Unassembled WGS sequence"/>
</dbReference>
<dbReference type="AlphaFoldDB" id="A0A9W9ZAW9"/>
<dbReference type="PROSITE" id="PS51275">
    <property type="entry name" value="PEPTIDASE_C26_GGH"/>
    <property type="match status" value="1"/>
</dbReference>
<dbReference type="PANTHER" id="PTHR11315">
    <property type="entry name" value="PROTEASE FAMILY C26 GAMMA-GLUTAMYL HYDROLASE"/>
    <property type="match status" value="1"/>
</dbReference>
<proteinExistence type="predicted"/>
<dbReference type="InterPro" id="IPR029062">
    <property type="entry name" value="Class_I_gatase-like"/>
</dbReference>
<evidence type="ECO:0000256" key="1">
    <source>
        <dbReference type="PIRSR" id="PIRSR615527-1"/>
    </source>
</evidence>
<protein>
    <recommendedName>
        <fullName evidence="6">Folate gamma-glutamyl hydrolase</fullName>
    </recommendedName>
</protein>
<dbReference type="GO" id="GO:0005773">
    <property type="term" value="C:vacuole"/>
    <property type="evidence" value="ECO:0007669"/>
    <property type="project" value="TreeGrafter"/>
</dbReference>
<dbReference type="OrthoDB" id="64220at2759"/>
<name>A0A9W9ZAW9_9CNID</name>
<gene>
    <name evidence="4" type="ORF">OS493_023549</name>
</gene>
<dbReference type="InterPro" id="IPR015527">
    <property type="entry name" value="Pept_C26_g-glut_hydrolase"/>
</dbReference>